<gene>
    <name evidence="1" type="ORF">sscle_14g097260</name>
</gene>
<proteinExistence type="predicted"/>
<organism evidence="1 2">
    <name type="scientific">Sclerotinia sclerotiorum (strain ATCC 18683 / 1980 / Ss-1)</name>
    <name type="common">White mold</name>
    <name type="synonym">Whetzelinia sclerotiorum</name>
    <dbReference type="NCBI Taxonomy" id="665079"/>
    <lineage>
        <taxon>Eukaryota</taxon>
        <taxon>Fungi</taxon>
        <taxon>Dikarya</taxon>
        <taxon>Ascomycota</taxon>
        <taxon>Pezizomycotina</taxon>
        <taxon>Leotiomycetes</taxon>
        <taxon>Helotiales</taxon>
        <taxon>Sclerotiniaceae</taxon>
        <taxon>Sclerotinia</taxon>
    </lineage>
</organism>
<accession>A0A1D9QJ51</accession>
<reference evidence="2" key="1">
    <citation type="journal article" date="2017" name="Genome Biol. Evol.">
        <title>The complete genome sequence of the phytopathogenic fungus Sclerotinia sclerotiorum reveals insights into the genome architecture of broad host range pathogens.</title>
        <authorList>
            <person name="Derbyshire M."/>
            <person name="Denton-Giles M."/>
            <person name="Hegedus D."/>
            <person name="Seifbarghy S."/>
            <person name="Rollins J."/>
            <person name="van Kan J."/>
            <person name="Seidl M.F."/>
            <person name="Faino L."/>
            <person name="Mbengue M."/>
            <person name="Navaud O."/>
            <person name="Raffaele S."/>
            <person name="Hammond-Kosack K."/>
            <person name="Heard S."/>
            <person name="Oliver R."/>
        </authorList>
    </citation>
    <scope>NUCLEOTIDE SEQUENCE [LARGE SCALE GENOMIC DNA]</scope>
    <source>
        <strain evidence="2">ATCC 18683 / 1980 / Ss-1</strain>
    </source>
</reference>
<dbReference type="AlphaFoldDB" id="A0A1D9QJ51"/>
<dbReference type="VEuPathDB" id="FungiDB:sscle_14g097260"/>
<evidence type="ECO:0000313" key="2">
    <source>
        <dbReference type="Proteomes" id="UP000177798"/>
    </source>
</evidence>
<name>A0A1D9QJ51_SCLS1</name>
<dbReference type="OrthoDB" id="3529526at2759"/>
<evidence type="ECO:0000313" key="1">
    <source>
        <dbReference type="EMBL" id="APA14956.1"/>
    </source>
</evidence>
<dbReference type="Proteomes" id="UP000177798">
    <property type="component" value="Chromosome 14"/>
</dbReference>
<sequence>MAQHSASISNGVSFNQNHHQLPAIPIRLPHELWQRHQLNDLHTDVIATLEATPTGNTRTRVFYNESSPGRSRLLQYPSGRMLFQHFCNFADRGDFVNHLNAIGHSKPGPPLEYYGTTRLLTLRSLVAFIRDHPSFKYILYATVTADVTIPPNTGQISLLPARPDGRTRLMVHWLCDLDDGVMNAEISNSLDLSLEVIEPEALLPSSIRPFNVYTVFYE</sequence>
<protein>
    <submittedName>
        <fullName evidence="1">Uncharacterized protein</fullName>
    </submittedName>
</protein>
<dbReference type="EMBL" id="CP017827">
    <property type="protein sequence ID" value="APA14956.1"/>
    <property type="molecule type" value="Genomic_DNA"/>
</dbReference>